<evidence type="ECO:0000313" key="3">
    <source>
        <dbReference type="Proteomes" id="UP000503447"/>
    </source>
</evidence>
<dbReference type="Proteomes" id="UP000503447">
    <property type="component" value="Chromosome"/>
</dbReference>
<name>A0A6M5YUY8_9BACT</name>
<keyword evidence="3" id="KW-1185">Reference proteome</keyword>
<dbReference type="RefSeq" id="WP_171472672.1">
    <property type="nucleotide sequence ID" value="NZ_CP053452.2"/>
</dbReference>
<dbReference type="AlphaFoldDB" id="A0A6M5YUY8"/>
<organism evidence="2 3">
    <name type="scientific">Frigoriglobus tundricola</name>
    <dbReference type="NCBI Taxonomy" id="2774151"/>
    <lineage>
        <taxon>Bacteria</taxon>
        <taxon>Pseudomonadati</taxon>
        <taxon>Planctomycetota</taxon>
        <taxon>Planctomycetia</taxon>
        <taxon>Gemmatales</taxon>
        <taxon>Gemmataceae</taxon>
        <taxon>Frigoriglobus</taxon>
    </lineage>
</organism>
<feature type="region of interest" description="Disordered" evidence="1">
    <location>
        <begin position="247"/>
        <end position="266"/>
    </location>
</feature>
<protein>
    <submittedName>
        <fullName evidence="2">Uncharacterized protein</fullName>
    </submittedName>
</protein>
<dbReference type="EMBL" id="CP053452">
    <property type="protein sequence ID" value="QJW97260.1"/>
    <property type="molecule type" value="Genomic_DNA"/>
</dbReference>
<reference evidence="3" key="1">
    <citation type="submission" date="2020-05" db="EMBL/GenBank/DDBJ databases">
        <title>Frigoriglobus tundricola gen. nov., sp. nov., a psychrotolerant cellulolytic planctomycete of the family Gemmataceae with two divergent copies of 16S rRNA gene.</title>
        <authorList>
            <person name="Kulichevskaya I.S."/>
            <person name="Ivanova A.A."/>
            <person name="Naumoff D.G."/>
            <person name="Beletsky A.V."/>
            <person name="Rijpstra W.I.C."/>
            <person name="Sinninghe Damste J.S."/>
            <person name="Mardanov A.V."/>
            <person name="Ravin N.V."/>
            <person name="Dedysh S.N."/>
        </authorList>
    </citation>
    <scope>NUCLEOTIDE SEQUENCE [LARGE SCALE GENOMIC DNA]</scope>
    <source>
        <strain evidence="3">PL17</strain>
    </source>
</reference>
<evidence type="ECO:0000313" key="2">
    <source>
        <dbReference type="EMBL" id="QJW97260.1"/>
    </source>
</evidence>
<feature type="region of interest" description="Disordered" evidence="1">
    <location>
        <begin position="319"/>
        <end position="339"/>
    </location>
</feature>
<sequence>MADPSPLAGLLDRAGHVFSLAHQLGQMFQNAQLGRHSNPSFFKLDTHRQVFESFAAAVLELGDVIERTPKGSVPVVDALRKAALVARQIREAMKNSKAYALHLDFFPELNSVAEDGWRVLSEARKAPRSDDPFAFLDQPATGAASEIDTTPTVARTPPAYIISASRGIPEILANVAPNQNGAVELVAAALVKRLQDVNHTLAAAQWAIHESVRAGRLEVGHVGVSFPQVIVSQDRGLPERFFGTHASAPRRSASVAEGAGTMPVPKGTPTPFDCFKVVATDALWAWWQSIEAKEAQTEDGSVATAAAVSVQGPTFAPAVTPVASSTPAQKPKRSTSRGDGRAKLIAALTSHHQYAKGGSLNLDPINNNEMARQAEVSTSTASAFFLKAFGGYNEYRSMCQDGSRLVASLKLLNDEFAPHQLFGSKPPAEDDRDDE</sequence>
<evidence type="ECO:0000256" key="1">
    <source>
        <dbReference type="SAM" id="MobiDB-lite"/>
    </source>
</evidence>
<proteinExistence type="predicted"/>
<dbReference type="KEGG" id="ftj:FTUN_4830"/>
<gene>
    <name evidence="2" type="ORF">FTUN_4830</name>
</gene>
<accession>A0A6M5YUY8</accession>